<dbReference type="EMBL" id="UGZE01000001">
    <property type="protein sequence ID" value="SUJ28170.1"/>
    <property type="molecule type" value="Genomic_DNA"/>
</dbReference>
<reference evidence="8 11" key="2">
    <citation type="submission" date="2019-07" db="EMBL/GenBank/DDBJ databases">
        <title>Whole genome shotgun sequence of Staphylococcus arlettae NBRC 109765.</title>
        <authorList>
            <person name="Hosoyama A."/>
            <person name="Uohara A."/>
            <person name="Ohji S."/>
            <person name="Ichikawa N."/>
        </authorList>
    </citation>
    <scope>NUCLEOTIDE SEQUENCE [LARGE SCALE GENOMIC DNA]</scope>
    <source>
        <strain evidence="8 11">NBRC 109765</strain>
    </source>
</reference>
<dbReference type="GO" id="GO:0005737">
    <property type="term" value="C:cytoplasm"/>
    <property type="evidence" value="ECO:0007669"/>
    <property type="project" value="UniProtKB-SubCell"/>
</dbReference>
<evidence type="ECO:0000256" key="6">
    <source>
        <dbReference type="HAMAP-Rule" id="MF_01877"/>
    </source>
</evidence>
<dbReference type="PROSITE" id="PS01296">
    <property type="entry name" value="RSMI"/>
    <property type="match status" value="1"/>
</dbReference>
<comment type="subcellular location">
    <subcellularLocation>
        <location evidence="6">Cytoplasm</location>
    </subcellularLocation>
</comment>
<keyword evidence="2 6" id="KW-0698">rRNA processing</keyword>
<dbReference type="CDD" id="cd11648">
    <property type="entry name" value="RsmI"/>
    <property type="match status" value="1"/>
</dbReference>
<keyword evidence="11" id="KW-1185">Reference proteome</keyword>
<dbReference type="SUPFAM" id="SSF53790">
    <property type="entry name" value="Tetrapyrrole methylase"/>
    <property type="match status" value="1"/>
</dbReference>
<evidence type="ECO:0000256" key="3">
    <source>
        <dbReference type="ARBA" id="ARBA00022603"/>
    </source>
</evidence>
<dbReference type="PANTHER" id="PTHR46111:SF1">
    <property type="entry name" value="RIBOSOMAL RNA SMALL SUBUNIT METHYLTRANSFERASE I"/>
    <property type="match status" value="1"/>
</dbReference>
<dbReference type="InterPro" id="IPR008189">
    <property type="entry name" value="rRNA_ssu_MeTfrase_I"/>
</dbReference>
<reference evidence="9 10" key="1">
    <citation type="submission" date="2018-06" db="EMBL/GenBank/DDBJ databases">
        <authorList>
            <consortium name="Pathogen Informatics"/>
            <person name="Doyle S."/>
        </authorList>
    </citation>
    <scope>NUCLEOTIDE SEQUENCE [LARGE SCALE GENOMIC DNA]</scope>
    <source>
        <strain evidence="9 10">NCTC12413</strain>
    </source>
</reference>
<dbReference type="EC" id="2.1.1.198" evidence="6"/>
<dbReference type="FunFam" id="3.40.1010.10:FF:000002">
    <property type="entry name" value="Ribosomal RNA small subunit methyltransferase I"/>
    <property type="match status" value="1"/>
</dbReference>
<dbReference type="HAMAP" id="MF_01877">
    <property type="entry name" value="16SrRNA_methyltr_I"/>
    <property type="match status" value="1"/>
</dbReference>
<proteinExistence type="inferred from homology"/>
<dbReference type="Proteomes" id="UP000254956">
    <property type="component" value="Unassembled WGS sequence"/>
</dbReference>
<dbReference type="InterPro" id="IPR035996">
    <property type="entry name" value="4pyrrol_Methylase_sf"/>
</dbReference>
<evidence type="ECO:0000256" key="1">
    <source>
        <dbReference type="ARBA" id="ARBA00022490"/>
    </source>
</evidence>
<dbReference type="PANTHER" id="PTHR46111">
    <property type="entry name" value="RIBOSOMAL RNA SMALL SUBUNIT METHYLTRANSFERASE I"/>
    <property type="match status" value="1"/>
</dbReference>
<dbReference type="RefSeq" id="WP_103388827.1">
    <property type="nucleotide sequence ID" value="NZ_AP019698.1"/>
</dbReference>
<dbReference type="GeneID" id="97288766"/>
<keyword evidence="1 6" id="KW-0963">Cytoplasm</keyword>
<comment type="function">
    <text evidence="6">Catalyzes the 2'-O-methylation of the ribose of cytidine 1402 (C1402) in 16S rRNA.</text>
</comment>
<evidence type="ECO:0000313" key="8">
    <source>
        <dbReference type="EMBL" id="GEQ01517.1"/>
    </source>
</evidence>
<keyword evidence="4 6" id="KW-0808">Transferase</keyword>
<dbReference type="InterPro" id="IPR014776">
    <property type="entry name" value="4pyrrole_Mease_sub2"/>
</dbReference>
<name>A0A380CU75_9STAP</name>
<dbReference type="FunFam" id="3.30.950.10:FF:000002">
    <property type="entry name" value="Ribosomal RNA small subunit methyltransferase I"/>
    <property type="match status" value="1"/>
</dbReference>
<evidence type="ECO:0000256" key="2">
    <source>
        <dbReference type="ARBA" id="ARBA00022552"/>
    </source>
</evidence>
<dbReference type="AlphaFoldDB" id="A0A380CU75"/>
<keyword evidence="3 6" id="KW-0489">Methyltransferase</keyword>
<dbReference type="GO" id="GO:0070677">
    <property type="term" value="F:rRNA (cytosine-2'-O-)-methyltransferase activity"/>
    <property type="evidence" value="ECO:0007669"/>
    <property type="project" value="UniProtKB-UniRule"/>
</dbReference>
<dbReference type="OrthoDB" id="9809084at2"/>
<sequence>MATLYLVGTPIGNLADITYRAVDTLKNVDVIACEDTRVTKKLCNHYMIDTPLKSYHEHNKAQQTDYLIEQLLNDTNIALVSDAGLPLISDPGYELVVAAREHNIKIETIPGPNAGLTALMASGLPSFVYTFIGFLPRKEKDKLQVLETRMYEDSTVILYESPHRVTDTLKAIRKVDECRRVTVGRELTKKFEQIETATVNEILVQIEAATIPLKGEFVLLIEGATATQDTSWFESMSIEEHVQYYTAQNMKPKAAIKRVAEDRQMKTNEVYDIYHNVNADNQ</sequence>
<comment type="similarity">
    <text evidence="6">Belongs to the methyltransferase superfamily. RsmI family.</text>
</comment>
<feature type="domain" description="Tetrapyrrole methylase" evidence="7">
    <location>
        <begin position="3"/>
        <end position="202"/>
    </location>
</feature>
<evidence type="ECO:0000313" key="11">
    <source>
        <dbReference type="Proteomes" id="UP000321598"/>
    </source>
</evidence>
<gene>
    <name evidence="6 9" type="primary">rsmI</name>
    <name evidence="9" type="ORF">NCTC12413_02486</name>
    <name evidence="8" type="ORF">SAR03_25540</name>
</gene>
<dbReference type="Gene3D" id="3.40.1010.10">
    <property type="entry name" value="Cobalt-precorrin-4 Transmethylase, Domain 1"/>
    <property type="match status" value="1"/>
</dbReference>
<organism evidence="9 10">
    <name type="scientific">Staphylococcus arlettae</name>
    <dbReference type="NCBI Taxonomy" id="29378"/>
    <lineage>
        <taxon>Bacteria</taxon>
        <taxon>Bacillati</taxon>
        <taxon>Bacillota</taxon>
        <taxon>Bacilli</taxon>
        <taxon>Bacillales</taxon>
        <taxon>Staphylococcaceae</taxon>
        <taxon>Staphylococcus</taxon>
    </lineage>
</organism>
<dbReference type="InterPro" id="IPR014777">
    <property type="entry name" value="4pyrrole_Mease_sub1"/>
</dbReference>
<dbReference type="NCBIfam" id="TIGR00096">
    <property type="entry name" value="16S rRNA (cytidine(1402)-2'-O)-methyltransferase"/>
    <property type="match status" value="1"/>
</dbReference>
<dbReference type="STRING" id="1212545.SARL_05253"/>
<keyword evidence="5 6" id="KW-0949">S-adenosyl-L-methionine</keyword>
<dbReference type="InterPro" id="IPR018063">
    <property type="entry name" value="SAM_MeTrfase_RsmI_CS"/>
</dbReference>
<evidence type="ECO:0000313" key="10">
    <source>
        <dbReference type="Proteomes" id="UP000254956"/>
    </source>
</evidence>
<dbReference type="PIRSF" id="PIRSF005917">
    <property type="entry name" value="MTase_YraL"/>
    <property type="match status" value="1"/>
</dbReference>
<evidence type="ECO:0000313" key="9">
    <source>
        <dbReference type="EMBL" id="SUJ28170.1"/>
    </source>
</evidence>
<comment type="catalytic activity">
    <reaction evidence="6">
        <text>cytidine(1402) in 16S rRNA + S-adenosyl-L-methionine = 2'-O-methylcytidine(1402) in 16S rRNA + S-adenosyl-L-homocysteine + H(+)</text>
        <dbReference type="Rhea" id="RHEA:42924"/>
        <dbReference type="Rhea" id="RHEA-COMP:10285"/>
        <dbReference type="Rhea" id="RHEA-COMP:10286"/>
        <dbReference type="ChEBI" id="CHEBI:15378"/>
        <dbReference type="ChEBI" id="CHEBI:57856"/>
        <dbReference type="ChEBI" id="CHEBI:59789"/>
        <dbReference type="ChEBI" id="CHEBI:74495"/>
        <dbReference type="ChEBI" id="CHEBI:82748"/>
        <dbReference type="EC" id="2.1.1.198"/>
    </reaction>
</comment>
<dbReference type="Proteomes" id="UP000321598">
    <property type="component" value="Unassembled WGS sequence"/>
</dbReference>
<dbReference type="Gene3D" id="3.30.950.10">
    <property type="entry name" value="Methyltransferase, Cobalt-precorrin-4 Transmethylase, Domain 2"/>
    <property type="match status" value="1"/>
</dbReference>
<evidence type="ECO:0000256" key="5">
    <source>
        <dbReference type="ARBA" id="ARBA00022691"/>
    </source>
</evidence>
<dbReference type="Pfam" id="PF00590">
    <property type="entry name" value="TP_methylase"/>
    <property type="match status" value="1"/>
</dbReference>
<dbReference type="EMBL" id="BKAV01000045">
    <property type="protein sequence ID" value="GEQ01517.1"/>
    <property type="molecule type" value="Genomic_DNA"/>
</dbReference>
<protein>
    <recommendedName>
        <fullName evidence="6">Ribosomal RNA small subunit methyltransferase I</fullName>
        <ecNumber evidence="6">2.1.1.198</ecNumber>
    </recommendedName>
    <alternativeName>
        <fullName evidence="6">16S rRNA 2'-O-ribose C1402 methyltransferase</fullName>
    </alternativeName>
    <alternativeName>
        <fullName evidence="6">rRNA (cytidine-2'-O-)-methyltransferase RsmI</fullName>
    </alternativeName>
</protein>
<evidence type="ECO:0000259" key="7">
    <source>
        <dbReference type="Pfam" id="PF00590"/>
    </source>
</evidence>
<accession>A0A380CU75</accession>
<dbReference type="InterPro" id="IPR000878">
    <property type="entry name" value="4pyrrol_Mease"/>
</dbReference>
<evidence type="ECO:0000256" key="4">
    <source>
        <dbReference type="ARBA" id="ARBA00022679"/>
    </source>
</evidence>